<evidence type="ECO:0000313" key="1">
    <source>
        <dbReference type="EMBL" id="GAA0813715.1"/>
    </source>
</evidence>
<sequence>MSHNIIKSIGIYMSRVFTQLLLVATTIVSLTACQVTPEKISADQVFDNTVQQLLDQRASKGAYKVESQDDKKSYWPDLSPQHLQLQFEQRQALAAQFEQINQAELSADNKINYAIIKAQLDNRIANYQFKAHYTPLKSESGFHSNINFIIDGTEFKTEQDIENYVNKVAAMPAYFQQNIYWMRQGLASGITQPQAVLIGYEKSISAFIPDNIEQSVFFKPFASVPKLLDQELVKTQRAKLAKVLSSQVIPAYENYYQFFTQEYFPNARQNIAVSSIPSGREFYENRVKHFTTTDMTADEVHQLGLREVARIRAEMDEVIIKTGFKGSFAEFTHFLRTDPQFYAKTPLELIKEASYLAKQIDAKLPSLFKHLPRTPYGVVPVPDAIAPKYTTGRYISPATDRHSGSYWVNTYALDKRPLYVLPALTLHEGVPGHHLQISLNSELDNLPSYRQHAYISAFGEGWGLYSEWLGIEAGIYTNHYSDFGRLTYEMWRAARLVVDTGMHMQGWSRAQAMDFMKDNTALSLHNVRTEIDRYISWPGQALSYKIGEITIRKLRKRAEAELARDFDVREFHYQVLKNGSVPLSVLEQQIEDYIQQTKQDSTQAKIEQ</sequence>
<evidence type="ECO:0000313" key="2">
    <source>
        <dbReference type="Proteomes" id="UP001500021"/>
    </source>
</evidence>
<proteinExistence type="predicted"/>
<name>A0ABP3WDS5_9GAMM</name>
<keyword evidence="2" id="KW-1185">Reference proteome</keyword>
<dbReference type="EMBL" id="BAAAFA010000002">
    <property type="protein sequence ID" value="GAA0813715.1"/>
    <property type="molecule type" value="Genomic_DNA"/>
</dbReference>
<accession>A0ABP3WDS5</accession>
<organism evidence="1 2">
    <name type="scientific">Colwellia asteriadis</name>
    <dbReference type="NCBI Taxonomy" id="517723"/>
    <lineage>
        <taxon>Bacteria</taxon>
        <taxon>Pseudomonadati</taxon>
        <taxon>Pseudomonadota</taxon>
        <taxon>Gammaproteobacteria</taxon>
        <taxon>Alteromonadales</taxon>
        <taxon>Colwelliaceae</taxon>
        <taxon>Colwellia</taxon>
    </lineage>
</organism>
<reference evidence="2" key="1">
    <citation type="journal article" date="2019" name="Int. J. Syst. Evol. Microbiol.">
        <title>The Global Catalogue of Microorganisms (GCM) 10K type strain sequencing project: providing services to taxonomists for standard genome sequencing and annotation.</title>
        <authorList>
            <consortium name="The Broad Institute Genomics Platform"/>
            <consortium name="The Broad Institute Genome Sequencing Center for Infectious Disease"/>
            <person name="Wu L."/>
            <person name="Ma J."/>
        </authorList>
    </citation>
    <scope>NUCLEOTIDE SEQUENCE [LARGE SCALE GENOMIC DNA]</scope>
    <source>
        <strain evidence="2">JCM 15608</strain>
    </source>
</reference>
<dbReference type="Proteomes" id="UP001500021">
    <property type="component" value="Unassembled WGS sequence"/>
</dbReference>
<dbReference type="PANTHER" id="PTHR33361">
    <property type="entry name" value="GLR0591 PROTEIN"/>
    <property type="match status" value="1"/>
</dbReference>
<gene>
    <name evidence="1" type="ORF">GCM10009111_09550</name>
</gene>
<dbReference type="Pfam" id="PF05960">
    <property type="entry name" value="DUF885"/>
    <property type="match status" value="1"/>
</dbReference>
<comment type="caution">
    <text evidence="1">The sequence shown here is derived from an EMBL/GenBank/DDBJ whole genome shotgun (WGS) entry which is preliminary data.</text>
</comment>
<dbReference type="PANTHER" id="PTHR33361:SF2">
    <property type="entry name" value="DUF885 DOMAIN-CONTAINING PROTEIN"/>
    <property type="match status" value="1"/>
</dbReference>
<dbReference type="InterPro" id="IPR010281">
    <property type="entry name" value="DUF885"/>
</dbReference>
<dbReference type="PROSITE" id="PS51257">
    <property type="entry name" value="PROKAR_LIPOPROTEIN"/>
    <property type="match status" value="1"/>
</dbReference>
<protein>
    <submittedName>
        <fullName evidence="1">DUF885 domain-containing protein</fullName>
    </submittedName>
</protein>